<feature type="transmembrane region" description="Helical" evidence="7">
    <location>
        <begin position="61"/>
        <end position="80"/>
    </location>
</feature>
<feature type="transmembrane region" description="Helical" evidence="7">
    <location>
        <begin position="92"/>
        <end position="110"/>
    </location>
</feature>
<feature type="transmembrane region" description="Helical" evidence="7">
    <location>
        <begin position="171"/>
        <end position="193"/>
    </location>
</feature>
<dbReference type="GO" id="GO:0005886">
    <property type="term" value="C:plasma membrane"/>
    <property type="evidence" value="ECO:0007669"/>
    <property type="project" value="UniProtKB-SubCell"/>
</dbReference>
<evidence type="ECO:0000256" key="3">
    <source>
        <dbReference type="ARBA" id="ARBA00022475"/>
    </source>
</evidence>
<dbReference type="Pfam" id="PF00528">
    <property type="entry name" value="BPD_transp_1"/>
    <property type="match status" value="1"/>
</dbReference>
<feature type="transmembrane region" description="Helical" evidence="7">
    <location>
        <begin position="116"/>
        <end position="133"/>
    </location>
</feature>
<evidence type="ECO:0000256" key="1">
    <source>
        <dbReference type="ARBA" id="ARBA00004651"/>
    </source>
</evidence>
<organism evidence="8 9">
    <name type="scientific">Mariniplasma anaerobium</name>
    <dbReference type="NCBI Taxonomy" id="2735436"/>
    <lineage>
        <taxon>Bacteria</taxon>
        <taxon>Bacillati</taxon>
        <taxon>Mycoplasmatota</taxon>
        <taxon>Mollicutes</taxon>
        <taxon>Acholeplasmatales</taxon>
        <taxon>Acholeplasmataceae</taxon>
        <taxon>Mariniplasma</taxon>
    </lineage>
</organism>
<protein>
    <submittedName>
        <fullName evidence="8">ABC transporter permease</fullName>
    </submittedName>
</protein>
<keyword evidence="9" id="KW-1185">Reference proteome</keyword>
<evidence type="ECO:0000256" key="2">
    <source>
        <dbReference type="ARBA" id="ARBA00022448"/>
    </source>
</evidence>
<gene>
    <name evidence="8" type="ORF">MPAN_013410</name>
</gene>
<dbReference type="PANTHER" id="PTHR30151">
    <property type="entry name" value="ALKANE SULFONATE ABC TRANSPORTER-RELATED, MEMBRANE SUBUNIT"/>
    <property type="match status" value="1"/>
</dbReference>
<evidence type="ECO:0000313" key="8">
    <source>
        <dbReference type="EMBL" id="BCR36448.1"/>
    </source>
</evidence>
<dbReference type="EMBL" id="AP024412">
    <property type="protein sequence ID" value="BCR36448.1"/>
    <property type="molecule type" value="Genomic_DNA"/>
</dbReference>
<dbReference type="AlphaFoldDB" id="A0A7U9TIQ7"/>
<keyword evidence="2 7" id="KW-0813">Transport</keyword>
<keyword evidence="5 7" id="KW-1133">Transmembrane helix</keyword>
<dbReference type="GO" id="GO:0055085">
    <property type="term" value="P:transmembrane transport"/>
    <property type="evidence" value="ECO:0007669"/>
    <property type="project" value="InterPro"/>
</dbReference>
<dbReference type="CDD" id="cd06261">
    <property type="entry name" value="TM_PBP2"/>
    <property type="match status" value="1"/>
</dbReference>
<evidence type="ECO:0000256" key="5">
    <source>
        <dbReference type="ARBA" id="ARBA00022989"/>
    </source>
</evidence>
<dbReference type="RefSeq" id="WP_176239939.1">
    <property type="nucleotide sequence ID" value="NZ_AP024412.1"/>
</dbReference>
<comment type="subcellular location">
    <subcellularLocation>
        <location evidence="1 7">Cell membrane</location>
        <topology evidence="1 7">Multi-pass membrane protein</topology>
    </subcellularLocation>
</comment>
<evidence type="ECO:0000256" key="4">
    <source>
        <dbReference type="ARBA" id="ARBA00022692"/>
    </source>
</evidence>
<reference evidence="8" key="1">
    <citation type="submission" date="2021-01" db="EMBL/GenBank/DDBJ databases">
        <title>Draft genome sequence of Acholeplasmataceae bacterium strain Mahy22.</title>
        <authorList>
            <person name="Watanabe M."/>
            <person name="Kojima H."/>
            <person name="Fukui M."/>
        </authorList>
    </citation>
    <scope>NUCLEOTIDE SEQUENCE</scope>
    <source>
        <strain evidence="8">Mahy22</strain>
    </source>
</reference>
<dbReference type="Proteomes" id="UP000620133">
    <property type="component" value="Chromosome"/>
</dbReference>
<name>A0A7U9TIQ7_9MOLU</name>
<dbReference type="KEGG" id="manr:MPAN_013410"/>
<dbReference type="PROSITE" id="PS50928">
    <property type="entry name" value="ABC_TM1"/>
    <property type="match status" value="1"/>
</dbReference>
<feature type="transmembrane region" description="Helical" evidence="7">
    <location>
        <begin position="213"/>
        <end position="234"/>
    </location>
</feature>
<keyword evidence="6 7" id="KW-0472">Membrane</keyword>
<evidence type="ECO:0000313" key="9">
    <source>
        <dbReference type="Proteomes" id="UP000620133"/>
    </source>
</evidence>
<dbReference type="InterPro" id="IPR035906">
    <property type="entry name" value="MetI-like_sf"/>
</dbReference>
<dbReference type="SUPFAM" id="SSF161098">
    <property type="entry name" value="MetI-like"/>
    <property type="match status" value="1"/>
</dbReference>
<feature type="transmembrane region" description="Helical" evidence="7">
    <location>
        <begin position="6"/>
        <end position="25"/>
    </location>
</feature>
<evidence type="ECO:0000256" key="7">
    <source>
        <dbReference type="RuleBase" id="RU363032"/>
    </source>
</evidence>
<comment type="similarity">
    <text evidence="7">Belongs to the binding-protein-dependent transport system permease family.</text>
</comment>
<dbReference type="Gene3D" id="1.10.3720.10">
    <property type="entry name" value="MetI-like"/>
    <property type="match status" value="1"/>
</dbReference>
<keyword evidence="3" id="KW-1003">Cell membrane</keyword>
<dbReference type="InterPro" id="IPR000515">
    <property type="entry name" value="MetI-like"/>
</dbReference>
<dbReference type="PANTHER" id="PTHR30151:SF0">
    <property type="entry name" value="ABC TRANSPORTER PERMEASE PROTEIN MJ0413-RELATED"/>
    <property type="match status" value="1"/>
</dbReference>
<proteinExistence type="inferred from homology"/>
<keyword evidence="4 7" id="KW-0812">Transmembrane</keyword>
<sequence>MKNLSIKISSILSLVLLWYIIYLIVDHPLLIPPISKVIETFFKMLIESSFLNALWHTAFRLIISLLISSVCGISLGYLSAKNKSVELVLRPHVTILKTIPVISVIIIMYILVGYQIAPYVITFFMIFPIFYQATYQGIKAINQDLLDVYHLEMENRYLEFKYVYLQNIKDYLILASYQSFGLGFKVLVTSEFITQTQNSIGKLLYQAKVNLAYDYVFAITILLIIITVLVEVFMSSFKKKMLQDT</sequence>
<accession>A0A7U9TIQ7</accession>
<evidence type="ECO:0000256" key="6">
    <source>
        <dbReference type="ARBA" id="ARBA00023136"/>
    </source>
</evidence>